<feature type="domain" description="Peptidase A2" evidence="12">
    <location>
        <begin position="338"/>
        <end position="353"/>
    </location>
</feature>
<dbReference type="GO" id="GO:0008233">
    <property type="term" value="F:peptidase activity"/>
    <property type="evidence" value="ECO:0007669"/>
    <property type="project" value="UniProtKB-KW"/>
</dbReference>
<evidence type="ECO:0000256" key="5">
    <source>
        <dbReference type="ARBA" id="ARBA00022722"/>
    </source>
</evidence>
<dbReference type="SUPFAM" id="SSF56672">
    <property type="entry name" value="DNA/RNA polymerases"/>
    <property type="match status" value="1"/>
</dbReference>
<dbReference type="InterPro" id="IPR036875">
    <property type="entry name" value="Znf_CCHC_sf"/>
</dbReference>
<evidence type="ECO:0000256" key="7">
    <source>
        <dbReference type="ARBA" id="ARBA00022801"/>
    </source>
</evidence>
<dbReference type="Proteomes" id="UP001529510">
    <property type="component" value="Unassembled WGS sequence"/>
</dbReference>
<dbReference type="PROSITE" id="PS50175">
    <property type="entry name" value="ASP_PROT_RETROV"/>
    <property type="match status" value="1"/>
</dbReference>
<feature type="region of interest" description="Disordered" evidence="10">
    <location>
        <begin position="1105"/>
        <end position="1127"/>
    </location>
</feature>
<dbReference type="PROSITE" id="PS50878">
    <property type="entry name" value="RT_POL"/>
    <property type="match status" value="1"/>
</dbReference>
<keyword evidence="9" id="KW-0863">Zinc-finger</keyword>
<keyword evidence="8" id="KW-0695">RNA-directed DNA polymerase</keyword>
<organism evidence="14 15">
    <name type="scientific">Cirrhinus mrigala</name>
    <name type="common">Mrigala</name>
    <dbReference type="NCBI Taxonomy" id="683832"/>
    <lineage>
        <taxon>Eukaryota</taxon>
        <taxon>Metazoa</taxon>
        <taxon>Chordata</taxon>
        <taxon>Craniata</taxon>
        <taxon>Vertebrata</taxon>
        <taxon>Euteleostomi</taxon>
        <taxon>Actinopterygii</taxon>
        <taxon>Neopterygii</taxon>
        <taxon>Teleostei</taxon>
        <taxon>Ostariophysi</taxon>
        <taxon>Cypriniformes</taxon>
        <taxon>Cyprinidae</taxon>
        <taxon>Labeoninae</taxon>
        <taxon>Labeonini</taxon>
        <taxon>Cirrhinus</taxon>
    </lineage>
</organism>
<accession>A0ABD0NA70</accession>
<dbReference type="GO" id="GO:0004519">
    <property type="term" value="F:endonuclease activity"/>
    <property type="evidence" value="ECO:0007669"/>
    <property type="project" value="UniProtKB-KW"/>
</dbReference>
<dbReference type="GO" id="GO:0003964">
    <property type="term" value="F:RNA-directed DNA polymerase activity"/>
    <property type="evidence" value="ECO:0007669"/>
    <property type="project" value="UniProtKB-KW"/>
</dbReference>
<feature type="domain" description="Reverse transcriptase" evidence="13">
    <location>
        <begin position="654"/>
        <end position="833"/>
    </location>
</feature>
<feature type="domain" description="CCHC-type" evidence="11">
    <location>
        <begin position="266"/>
        <end position="279"/>
    </location>
</feature>
<dbReference type="Pfam" id="PF17917">
    <property type="entry name" value="RT_RNaseH"/>
    <property type="match status" value="1"/>
</dbReference>
<keyword evidence="15" id="KW-1185">Reference proteome</keyword>
<dbReference type="SUPFAM" id="SSF50630">
    <property type="entry name" value="Acid proteases"/>
    <property type="match status" value="1"/>
</dbReference>
<keyword evidence="6" id="KW-0255">Endonuclease</keyword>
<proteinExistence type="inferred from homology"/>
<dbReference type="InterPro" id="IPR001878">
    <property type="entry name" value="Znf_CCHC"/>
</dbReference>
<feature type="region of interest" description="Disordered" evidence="10">
    <location>
        <begin position="226"/>
        <end position="265"/>
    </location>
</feature>
<name>A0ABD0NA70_CIRMR</name>
<dbReference type="FunFam" id="3.30.70.270:FF:000023">
    <property type="entry name" value="Pol"/>
    <property type="match status" value="1"/>
</dbReference>
<gene>
    <name evidence="14" type="ORF">M9458_047051</name>
</gene>
<evidence type="ECO:0000256" key="4">
    <source>
        <dbReference type="ARBA" id="ARBA00022695"/>
    </source>
</evidence>
<sequence>KYGWSGDYRVDCLYDCLRGSAIKYVCSLPQHIREDYTLLKEQLTQRFGQRDPPTTIRRKLGELRQLKESAEEVQRLVTLPYPGVELDLQDQLATDFFLKGLRNQKHYEVMNKDPQSLVEAQRLVEAHEHNYRATVGRDIDVKSRARRISWADDEEPSIDTPAVSRRVQSPSYATADQVAVLSQKTAFLTEQVEKISKSYVSADQFNLLMQKMEQLQTKLDILTAREPRKLEEANQERRRGRSPTQDGTPRTKTYSPSPSRTGAGLCNHCGEEGHFRRECVRLSTPPLNSSQTSKDQNHSTTSKGLERWKSQSPTPQVGRAKSRGPSLLMDVTVNCIPTQAVVDTGAEATVISETLYQQFPLSKQTATIQTCLHNTESGKDMNAKGGLKVTFQIGTWCIEWEVFVAPIRDPVLLGLDFLQAANVTIHTSGRVFIAEELVPAKIVSGDGTDYHVARVVLETDTMLPPESECLVWGEVDNPKPGVCAVLKPHLITETVVSGSVVTTMEHRVIVRLCNLSSNKTTLPKGACLGLLVETYPDEGLVEQRENNCGSPQEQSDDTYHSDLRRLTTATDLPEHLQALYAASSGALSEVQQQQLIELLISYRFLFAVSDLDLGLLTAVTHRINIGAAGPVSQPVRRTPLRFQEEEERHLNAMLEAGVVTPSASEWASPVVLVRKKDGGVRWCVNYRHLNSVTAKDAYPLPKIEECLDVLGEACVFSTLDLQSGYWQIAVDEMDRAKTAFITRYGLYEYTRMPFGLCNAPSTFQRAMELVLRGLQWETLLIYLDDIIILGRGVDESLDRLEVVFQRLISYGLKLKPTKCHLLKEEVLFLGHVVSGEGIRPNPSLISDVEAWNPPTSVHELKGFLGLCNYYRKFVPAFSELASPLNELLRKEATFLWTEEHQNAFTQLKEKLTSAPVLGYPLVEGKYIPDTDASNHSISAVLAQLQWGEERVITYASTHLTPAQRRYCVTRRELLAVVFYTRQFRHYLLGKKFLLRTDHNSLTWLFRFKHPEGQLARWLEELCQYDFDIEHRAGKHHSNADAMSRCSGELSKMCNCYQAGKSVSDLPCGGCKHCQKLHDHWERFEEDVDDVVPLAVRSIGCASEEHINDNPGAGDENEGAAELFETSR</sequence>
<evidence type="ECO:0000256" key="9">
    <source>
        <dbReference type="PROSITE-ProRule" id="PRU00047"/>
    </source>
</evidence>
<dbReference type="GO" id="GO:0008270">
    <property type="term" value="F:zinc ion binding"/>
    <property type="evidence" value="ECO:0007669"/>
    <property type="project" value="UniProtKB-KW"/>
</dbReference>
<dbReference type="PROSITE" id="PS50158">
    <property type="entry name" value="ZF_CCHC"/>
    <property type="match status" value="1"/>
</dbReference>
<dbReference type="CDD" id="cd01647">
    <property type="entry name" value="RT_LTR"/>
    <property type="match status" value="1"/>
</dbReference>
<dbReference type="InterPro" id="IPR021109">
    <property type="entry name" value="Peptidase_aspartic_dom_sf"/>
</dbReference>
<dbReference type="InterPro" id="IPR001969">
    <property type="entry name" value="Aspartic_peptidase_AS"/>
</dbReference>
<protein>
    <recommendedName>
        <fullName evidence="16">Reverse transcriptase</fullName>
    </recommendedName>
</protein>
<keyword evidence="3" id="KW-0808">Transferase</keyword>
<dbReference type="Gene3D" id="3.30.70.270">
    <property type="match status" value="2"/>
</dbReference>
<dbReference type="InterPro" id="IPR041373">
    <property type="entry name" value="RT_RNaseH"/>
</dbReference>
<reference evidence="14 15" key="1">
    <citation type="submission" date="2024-05" db="EMBL/GenBank/DDBJ databases">
        <title>Genome sequencing and assembly of Indian major carp, Cirrhinus mrigala (Hamilton, 1822).</title>
        <authorList>
            <person name="Mohindra V."/>
            <person name="Chowdhury L.M."/>
            <person name="Lal K."/>
            <person name="Jena J.K."/>
        </authorList>
    </citation>
    <scope>NUCLEOTIDE SEQUENCE [LARGE SCALE GENOMIC DNA]</scope>
    <source>
        <strain evidence="14">CM1030</strain>
        <tissue evidence="14">Blood</tissue>
    </source>
</reference>
<dbReference type="PROSITE" id="PS00141">
    <property type="entry name" value="ASP_PROTEASE"/>
    <property type="match status" value="1"/>
</dbReference>
<evidence type="ECO:0000256" key="2">
    <source>
        <dbReference type="ARBA" id="ARBA00022670"/>
    </source>
</evidence>
<evidence type="ECO:0000256" key="3">
    <source>
        <dbReference type="ARBA" id="ARBA00022679"/>
    </source>
</evidence>
<keyword evidence="2" id="KW-0645">Protease</keyword>
<dbReference type="Pfam" id="PF00078">
    <property type="entry name" value="RVT_1"/>
    <property type="match status" value="1"/>
</dbReference>
<dbReference type="InterPro" id="IPR043128">
    <property type="entry name" value="Rev_trsase/Diguanyl_cyclase"/>
</dbReference>
<dbReference type="InterPro" id="IPR001995">
    <property type="entry name" value="Peptidase_A2_cat"/>
</dbReference>
<feature type="compositionally biased region" description="Basic and acidic residues" evidence="10">
    <location>
        <begin position="226"/>
        <end position="237"/>
    </location>
</feature>
<dbReference type="Gene3D" id="2.40.70.10">
    <property type="entry name" value="Acid Proteases"/>
    <property type="match status" value="1"/>
</dbReference>
<keyword evidence="4" id="KW-0548">Nucleotidyltransferase</keyword>
<feature type="compositionally biased region" description="Polar residues" evidence="10">
    <location>
        <begin position="285"/>
        <end position="303"/>
    </location>
</feature>
<dbReference type="SUPFAM" id="SSF57756">
    <property type="entry name" value="Retrovirus zinc finger-like domains"/>
    <property type="match status" value="1"/>
</dbReference>
<dbReference type="PANTHER" id="PTHR37984">
    <property type="entry name" value="PROTEIN CBG26694"/>
    <property type="match status" value="1"/>
</dbReference>
<dbReference type="InterPro" id="IPR050951">
    <property type="entry name" value="Retrovirus_Pol_polyprotein"/>
</dbReference>
<keyword evidence="9" id="KW-0862">Zinc</keyword>
<keyword evidence="5" id="KW-0540">Nuclease</keyword>
<evidence type="ECO:0000256" key="8">
    <source>
        <dbReference type="ARBA" id="ARBA00022918"/>
    </source>
</evidence>
<dbReference type="InterPro" id="IPR043502">
    <property type="entry name" value="DNA/RNA_pol_sf"/>
</dbReference>
<dbReference type="CDD" id="cd00303">
    <property type="entry name" value="retropepsin_like"/>
    <property type="match status" value="1"/>
</dbReference>
<dbReference type="Gene3D" id="3.10.10.10">
    <property type="entry name" value="HIV Type 1 Reverse Transcriptase, subunit A, domain 1"/>
    <property type="match status" value="1"/>
</dbReference>
<evidence type="ECO:0000313" key="14">
    <source>
        <dbReference type="EMBL" id="KAL0158975.1"/>
    </source>
</evidence>
<evidence type="ECO:0000256" key="1">
    <source>
        <dbReference type="ARBA" id="ARBA00010879"/>
    </source>
</evidence>
<feature type="non-terminal residue" evidence="14">
    <location>
        <position position="1"/>
    </location>
</feature>
<dbReference type="FunFam" id="3.10.20.370:FF:000001">
    <property type="entry name" value="Retrovirus-related Pol polyprotein from transposon 17.6-like protein"/>
    <property type="match status" value="1"/>
</dbReference>
<dbReference type="EMBL" id="JAMKFB020000023">
    <property type="protein sequence ID" value="KAL0158975.1"/>
    <property type="molecule type" value="Genomic_DNA"/>
</dbReference>
<evidence type="ECO:0000256" key="10">
    <source>
        <dbReference type="SAM" id="MobiDB-lite"/>
    </source>
</evidence>
<dbReference type="Gene3D" id="3.10.20.370">
    <property type="match status" value="1"/>
</dbReference>
<dbReference type="AlphaFoldDB" id="A0ABD0NA70"/>
<evidence type="ECO:0000256" key="6">
    <source>
        <dbReference type="ARBA" id="ARBA00022759"/>
    </source>
</evidence>
<feature type="compositionally biased region" description="Polar residues" evidence="10">
    <location>
        <begin position="242"/>
        <end position="260"/>
    </location>
</feature>
<feature type="region of interest" description="Disordered" evidence="10">
    <location>
        <begin position="284"/>
        <end position="323"/>
    </location>
</feature>
<feature type="non-terminal residue" evidence="14">
    <location>
        <position position="1127"/>
    </location>
</feature>
<evidence type="ECO:0000259" key="13">
    <source>
        <dbReference type="PROSITE" id="PS50878"/>
    </source>
</evidence>
<dbReference type="GO" id="GO:0006508">
    <property type="term" value="P:proteolysis"/>
    <property type="evidence" value="ECO:0007669"/>
    <property type="project" value="UniProtKB-KW"/>
</dbReference>
<dbReference type="PANTHER" id="PTHR37984:SF5">
    <property type="entry name" value="PROTEIN NYNRIN-LIKE"/>
    <property type="match status" value="1"/>
</dbReference>
<dbReference type="InterPro" id="IPR000477">
    <property type="entry name" value="RT_dom"/>
</dbReference>
<comment type="caution">
    <text evidence="14">The sequence shown here is derived from an EMBL/GenBank/DDBJ whole genome shotgun (WGS) entry which is preliminary data.</text>
</comment>
<evidence type="ECO:0008006" key="16">
    <source>
        <dbReference type="Google" id="ProtNLM"/>
    </source>
</evidence>
<dbReference type="Pfam" id="PF13975">
    <property type="entry name" value="gag-asp_proteas"/>
    <property type="match status" value="1"/>
</dbReference>
<keyword evidence="7" id="KW-0378">Hydrolase</keyword>
<evidence type="ECO:0000259" key="11">
    <source>
        <dbReference type="PROSITE" id="PS50158"/>
    </source>
</evidence>
<evidence type="ECO:0000313" key="15">
    <source>
        <dbReference type="Proteomes" id="UP001529510"/>
    </source>
</evidence>
<comment type="similarity">
    <text evidence="1">Belongs to the beta type-B retroviral polymerase family. HERV class-II K(HML-2) pol subfamily.</text>
</comment>
<dbReference type="FunFam" id="3.10.10.10:FF:000007">
    <property type="entry name" value="Retrovirus-related Pol polyprotein from transposon 17.6-like Protein"/>
    <property type="match status" value="1"/>
</dbReference>
<evidence type="ECO:0000259" key="12">
    <source>
        <dbReference type="PROSITE" id="PS50175"/>
    </source>
</evidence>
<dbReference type="CDD" id="cd09274">
    <property type="entry name" value="RNase_HI_RT_Ty3"/>
    <property type="match status" value="1"/>
</dbReference>
<keyword evidence="9" id="KW-0479">Metal-binding</keyword>